<accession>A0ABP0PFL5</accession>
<gene>
    <name evidence="2" type="ORF">CCMP2556_LOCUS36848</name>
</gene>
<evidence type="ECO:0000256" key="1">
    <source>
        <dbReference type="SAM" id="MobiDB-lite"/>
    </source>
</evidence>
<keyword evidence="3" id="KW-1185">Reference proteome</keyword>
<sequence length="193" mass="21566">NQEASRQLQIENQLKPDQAPADIPKARDEEPVEPELPGPAGHQASQRGDDAVLEADEEQPLILHLATLTKYEKDKVKRIVTPKPVIFMQRVEILSTTTKSKKIEIKGGFYNEEDMKNELGYSPIFGSMLCEYHEQELEYWVNTRTSGTLSHEDLQKMSAMQSHEGEASGAPGDLADMNFDLGGFFGDDRPSSC</sequence>
<reference evidence="2 3" key="1">
    <citation type="submission" date="2024-02" db="EMBL/GenBank/DDBJ databases">
        <authorList>
            <person name="Chen Y."/>
            <person name="Shah S."/>
            <person name="Dougan E. K."/>
            <person name="Thang M."/>
            <person name="Chan C."/>
        </authorList>
    </citation>
    <scope>NUCLEOTIDE SEQUENCE [LARGE SCALE GENOMIC DNA]</scope>
</reference>
<proteinExistence type="predicted"/>
<feature type="region of interest" description="Disordered" evidence="1">
    <location>
        <begin position="1"/>
        <end position="51"/>
    </location>
</feature>
<comment type="caution">
    <text evidence="2">The sequence shown here is derived from an EMBL/GenBank/DDBJ whole genome shotgun (WGS) entry which is preliminary data.</text>
</comment>
<feature type="non-terminal residue" evidence="2">
    <location>
        <position position="1"/>
    </location>
</feature>
<protein>
    <submittedName>
        <fullName evidence="2">Uncharacterized protein</fullName>
    </submittedName>
</protein>
<organism evidence="2 3">
    <name type="scientific">Durusdinium trenchii</name>
    <dbReference type="NCBI Taxonomy" id="1381693"/>
    <lineage>
        <taxon>Eukaryota</taxon>
        <taxon>Sar</taxon>
        <taxon>Alveolata</taxon>
        <taxon>Dinophyceae</taxon>
        <taxon>Suessiales</taxon>
        <taxon>Symbiodiniaceae</taxon>
        <taxon>Durusdinium</taxon>
    </lineage>
</organism>
<dbReference type="Proteomes" id="UP001642484">
    <property type="component" value="Unassembled WGS sequence"/>
</dbReference>
<evidence type="ECO:0000313" key="2">
    <source>
        <dbReference type="EMBL" id="CAK9074820.1"/>
    </source>
</evidence>
<dbReference type="EMBL" id="CAXAMN010023045">
    <property type="protein sequence ID" value="CAK9074820.1"/>
    <property type="molecule type" value="Genomic_DNA"/>
</dbReference>
<name>A0ABP0PFL5_9DINO</name>
<evidence type="ECO:0000313" key="3">
    <source>
        <dbReference type="Proteomes" id="UP001642484"/>
    </source>
</evidence>
<feature type="compositionally biased region" description="Polar residues" evidence="1">
    <location>
        <begin position="1"/>
        <end position="12"/>
    </location>
</feature>